<dbReference type="AlphaFoldDB" id="A0ABC9HIF1"/>
<sequence length="69" mass="7462">MSCRTRKMKSFILLIVILCVLQSQLAGGEKKAEGGEKKAEVSDTTGGTSRLTNHIVLLAFLLKCLGLIQ</sequence>
<dbReference type="EMBL" id="CANUEZ050000198">
    <property type="protein sequence ID" value="CAM0512164.1"/>
    <property type="molecule type" value="Genomic_DNA"/>
</dbReference>
<feature type="chain" id="PRO_5044893185" evidence="2">
    <location>
        <begin position="29"/>
        <end position="69"/>
    </location>
</feature>
<proteinExistence type="predicted"/>
<feature type="region of interest" description="Disordered" evidence="1">
    <location>
        <begin position="27"/>
        <end position="46"/>
    </location>
</feature>
<gene>
    <name evidence="3" type="ORF">FHB240107_LOCUS4568</name>
</gene>
<dbReference type="Proteomes" id="UP001189180">
    <property type="component" value="Unassembled WGS sequence"/>
</dbReference>
<protein>
    <submittedName>
        <fullName evidence="3">Uncharacterized protein</fullName>
    </submittedName>
</protein>
<feature type="compositionally biased region" description="Basic and acidic residues" evidence="1">
    <location>
        <begin position="28"/>
        <end position="41"/>
    </location>
</feature>
<evidence type="ECO:0000313" key="3">
    <source>
        <dbReference type="EMBL" id="CAM0512164.1"/>
    </source>
</evidence>
<evidence type="ECO:0000256" key="2">
    <source>
        <dbReference type="SAM" id="SignalP"/>
    </source>
</evidence>
<evidence type="ECO:0000313" key="4">
    <source>
        <dbReference type="Proteomes" id="UP001189180"/>
    </source>
</evidence>
<evidence type="ECO:0000256" key="1">
    <source>
        <dbReference type="SAM" id="MobiDB-lite"/>
    </source>
</evidence>
<reference evidence="3 4" key="1">
    <citation type="submission" date="2024-08" db="EMBL/GenBank/DDBJ databases">
        <authorList>
            <person name="Paterson S."/>
        </authorList>
    </citation>
    <scope>NUCLEOTIDE SEQUENCE [LARGE SCALE GENOMIC DNA]</scope>
</reference>
<comment type="caution">
    <text evidence="3">The sequence shown here is derived from an EMBL/GenBank/DDBJ whole genome shotgun (WGS) entry which is preliminary data.</text>
</comment>
<feature type="signal peptide" evidence="2">
    <location>
        <begin position="1"/>
        <end position="28"/>
    </location>
</feature>
<organism evidence="3 4">
    <name type="scientific">Fasciola hepatica</name>
    <name type="common">Liver fluke</name>
    <dbReference type="NCBI Taxonomy" id="6192"/>
    <lineage>
        <taxon>Eukaryota</taxon>
        <taxon>Metazoa</taxon>
        <taxon>Spiralia</taxon>
        <taxon>Lophotrochozoa</taxon>
        <taxon>Platyhelminthes</taxon>
        <taxon>Trematoda</taxon>
        <taxon>Digenea</taxon>
        <taxon>Plagiorchiida</taxon>
        <taxon>Echinostomata</taxon>
        <taxon>Echinostomatoidea</taxon>
        <taxon>Fasciolidae</taxon>
        <taxon>Fasciola</taxon>
    </lineage>
</organism>
<name>A0ABC9HIF1_FASHE</name>
<keyword evidence="2" id="KW-0732">Signal</keyword>
<accession>A0ABC9HIF1</accession>
<keyword evidence="4" id="KW-1185">Reference proteome</keyword>